<proteinExistence type="predicted"/>
<gene>
    <name evidence="2" type="ORF">AB5J52_44700</name>
</gene>
<dbReference type="RefSeq" id="WP_369227515.1">
    <property type="nucleotide sequence ID" value="NZ_CP163441.1"/>
</dbReference>
<feature type="region of interest" description="Disordered" evidence="1">
    <location>
        <begin position="81"/>
        <end position="104"/>
    </location>
</feature>
<evidence type="ECO:0000313" key="2">
    <source>
        <dbReference type="EMBL" id="XDQ48801.1"/>
    </source>
</evidence>
<feature type="compositionally biased region" description="Polar residues" evidence="1">
    <location>
        <begin position="18"/>
        <end position="27"/>
    </location>
</feature>
<accession>A0AB39R382</accession>
<dbReference type="Gene3D" id="3.40.50.1110">
    <property type="entry name" value="SGNH hydrolase"/>
    <property type="match status" value="1"/>
</dbReference>
<dbReference type="SUPFAM" id="SSF52266">
    <property type="entry name" value="SGNH hydrolase"/>
    <property type="match status" value="1"/>
</dbReference>
<sequence length="220" mass="22718">METPQDAPQAPLRGPDFTSRNAPSTGAPATNITVAVVPALASIAAHATAAATRHRVASTDGHGLRRVQDTGFPDVSCSGAAIADLTRPQPTGHGTNPPRPAAFSPKTRLVTLGIGGNDIGFGFGFGFGSMIRRCVTAGVAYQALRSGKYIPEDAPCKRHYVDRGTDEVERKIEAAGERLACALTEINRRAPQVRASSAVRQSCPPTAPAAAAACPSPPAT</sequence>
<organism evidence="2">
    <name type="scientific">Streptomyces sp. R39</name>
    <dbReference type="NCBI Taxonomy" id="3238631"/>
    <lineage>
        <taxon>Bacteria</taxon>
        <taxon>Bacillati</taxon>
        <taxon>Actinomycetota</taxon>
        <taxon>Actinomycetes</taxon>
        <taxon>Kitasatosporales</taxon>
        <taxon>Streptomycetaceae</taxon>
        <taxon>Streptomyces</taxon>
    </lineage>
</organism>
<evidence type="ECO:0008006" key="3">
    <source>
        <dbReference type="Google" id="ProtNLM"/>
    </source>
</evidence>
<feature type="region of interest" description="Disordered" evidence="1">
    <location>
        <begin position="1"/>
        <end position="27"/>
    </location>
</feature>
<reference evidence="2" key="1">
    <citation type="submission" date="2024-07" db="EMBL/GenBank/DDBJ databases">
        <authorList>
            <person name="Yu S.T."/>
        </authorList>
    </citation>
    <scope>NUCLEOTIDE SEQUENCE</scope>
    <source>
        <strain evidence="2">R39</strain>
    </source>
</reference>
<dbReference type="AlphaFoldDB" id="A0AB39R382"/>
<protein>
    <recommendedName>
        <fullName evidence="3">SGNH hydrolase-type esterase domain-containing protein</fullName>
    </recommendedName>
</protein>
<name>A0AB39R382_9ACTN</name>
<dbReference type="InterPro" id="IPR036514">
    <property type="entry name" value="SGNH_hydro_sf"/>
</dbReference>
<dbReference type="EMBL" id="CP163441">
    <property type="protein sequence ID" value="XDQ48801.1"/>
    <property type="molecule type" value="Genomic_DNA"/>
</dbReference>
<evidence type="ECO:0000256" key="1">
    <source>
        <dbReference type="SAM" id="MobiDB-lite"/>
    </source>
</evidence>